<proteinExistence type="predicted"/>
<evidence type="ECO:0000313" key="1">
    <source>
        <dbReference type="EMBL" id="NYF79648.1"/>
    </source>
</evidence>
<dbReference type="Gene3D" id="3.10.20.850">
    <property type="entry name" value="Protein of unknown function DUF3861"/>
    <property type="match status" value="1"/>
</dbReference>
<protein>
    <recommendedName>
        <fullName evidence="3">DUF3861 domain-containing protein</fullName>
    </recommendedName>
</protein>
<reference evidence="1 2" key="1">
    <citation type="submission" date="2020-07" db="EMBL/GenBank/DDBJ databases">
        <title>Genomic Encyclopedia of Type Strains, Phase IV (KMG-V): Genome sequencing to study the core and pangenomes of soil and plant-associated prokaryotes.</title>
        <authorList>
            <person name="Whitman W."/>
        </authorList>
    </citation>
    <scope>NUCLEOTIDE SEQUENCE [LARGE SCALE GENOMIC DNA]</scope>
    <source>
        <strain evidence="1 2">X4EP2</strain>
    </source>
</reference>
<keyword evidence="2" id="KW-1185">Reference proteome</keyword>
<dbReference type="EMBL" id="JACCCW010000002">
    <property type="protein sequence ID" value="NYF79648.1"/>
    <property type="molecule type" value="Genomic_DNA"/>
</dbReference>
<dbReference type="RefSeq" id="WP_179490441.1">
    <property type="nucleotide sequence ID" value="NZ_JACCCW010000002.1"/>
</dbReference>
<evidence type="ECO:0000313" key="2">
    <source>
        <dbReference type="Proteomes" id="UP000589520"/>
    </source>
</evidence>
<organism evidence="1 2">
    <name type="scientific">Granulicella arctica</name>
    <dbReference type="NCBI Taxonomy" id="940613"/>
    <lineage>
        <taxon>Bacteria</taxon>
        <taxon>Pseudomonadati</taxon>
        <taxon>Acidobacteriota</taxon>
        <taxon>Terriglobia</taxon>
        <taxon>Terriglobales</taxon>
        <taxon>Acidobacteriaceae</taxon>
        <taxon>Granulicella</taxon>
    </lineage>
</organism>
<dbReference type="InterPro" id="IPR038194">
    <property type="entry name" value="DUF3861_sf"/>
</dbReference>
<dbReference type="AlphaFoldDB" id="A0A7Y9TT51"/>
<comment type="caution">
    <text evidence="1">The sequence shown here is derived from an EMBL/GenBank/DDBJ whole genome shotgun (WGS) entry which is preliminary data.</text>
</comment>
<dbReference type="Pfam" id="PF12977">
    <property type="entry name" value="DUF3861"/>
    <property type="match status" value="1"/>
</dbReference>
<accession>A0A7Y9TT51</accession>
<sequence length="104" mass="11686">MNSYRYRITVDALTDAKGEPVQGRTLIFEAMNHDDILTIVDRMRARLPFDGVTVASLAVGLKLFSEVALTHREDPIFAKIRPALSEFIGELKQRLAELASIEQN</sequence>
<dbReference type="InterPro" id="IPR024476">
    <property type="entry name" value="DUF3861"/>
</dbReference>
<name>A0A7Y9TT51_9BACT</name>
<gene>
    <name evidence="1" type="ORF">HDF17_001968</name>
</gene>
<dbReference type="Proteomes" id="UP000589520">
    <property type="component" value="Unassembled WGS sequence"/>
</dbReference>
<evidence type="ECO:0008006" key="3">
    <source>
        <dbReference type="Google" id="ProtNLM"/>
    </source>
</evidence>